<dbReference type="GO" id="GO:0016757">
    <property type="term" value="F:glycosyltransferase activity"/>
    <property type="evidence" value="ECO:0007669"/>
    <property type="project" value="InterPro"/>
</dbReference>
<dbReference type="Proteomes" id="UP000484255">
    <property type="component" value="Unassembled WGS sequence"/>
</dbReference>
<dbReference type="EMBL" id="JAAGOH010000013">
    <property type="protein sequence ID" value="NDY91914.1"/>
    <property type="molecule type" value="Genomic_DNA"/>
</dbReference>
<feature type="compositionally biased region" description="Pro residues" evidence="1">
    <location>
        <begin position="1"/>
        <end position="13"/>
    </location>
</feature>
<dbReference type="Pfam" id="PF00534">
    <property type="entry name" value="Glycos_transf_1"/>
    <property type="match status" value="1"/>
</dbReference>
<protein>
    <submittedName>
        <fullName evidence="4">Glycosyltransferase family 4 protein</fullName>
    </submittedName>
</protein>
<gene>
    <name evidence="4" type="ORF">G3A44_12030</name>
</gene>
<keyword evidence="4" id="KW-0808">Transferase</keyword>
<keyword evidence="5" id="KW-1185">Reference proteome</keyword>
<evidence type="ECO:0000259" key="3">
    <source>
        <dbReference type="Pfam" id="PF13439"/>
    </source>
</evidence>
<reference evidence="4 5" key="1">
    <citation type="submission" date="2020-02" db="EMBL/GenBank/DDBJ databases">
        <title>Ideonella bacterium strain TBM-1.</title>
        <authorList>
            <person name="Chen W.-M."/>
        </authorList>
    </citation>
    <scope>NUCLEOTIDE SEQUENCE [LARGE SCALE GENOMIC DNA]</scope>
    <source>
        <strain evidence="4 5">TBM-1</strain>
    </source>
</reference>
<evidence type="ECO:0000313" key="4">
    <source>
        <dbReference type="EMBL" id="NDY91914.1"/>
    </source>
</evidence>
<feature type="domain" description="Glycosyl transferase family 1" evidence="2">
    <location>
        <begin position="247"/>
        <end position="410"/>
    </location>
</feature>
<comment type="caution">
    <text evidence="4">The sequence shown here is derived from an EMBL/GenBank/DDBJ whole genome shotgun (WGS) entry which is preliminary data.</text>
</comment>
<evidence type="ECO:0000256" key="1">
    <source>
        <dbReference type="SAM" id="MobiDB-lite"/>
    </source>
</evidence>
<dbReference type="PANTHER" id="PTHR12526">
    <property type="entry name" value="GLYCOSYLTRANSFERASE"/>
    <property type="match status" value="1"/>
</dbReference>
<dbReference type="SUPFAM" id="SSF53756">
    <property type="entry name" value="UDP-Glycosyltransferase/glycogen phosphorylase"/>
    <property type="match status" value="1"/>
</dbReference>
<proteinExistence type="predicted"/>
<name>A0A7C9PIF0_9BURK</name>
<feature type="domain" description="Glycosyltransferase subfamily 4-like N-terminal" evidence="3">
    <location>
        <begin position="45"/>
        <end position="237"/>
    </location>
</feature>
<evidence type="ECO:0000259" key="2">
    <source>
        <dbReference type="Pfam" id="PF00534"/>
    </source>
</evidence>
<dbReference type="InterPro" id="IPR001296">
    <property type="entry name" value="Glyco_trans_1"/>
</dbReference>
<sequence>MTRPLPLPSPAPERAPAGVSDAPLEAPPGAPVAYLAPELYGLSATFVYEEIAALERRGWAVAPFSVHRPAQPARGQEALQARTRVLYDGAPALLAGAARGAWTALRHPVALARALGWLVQDVLRVGPHRLAAWKLVWQWAAALRLARWLRQRGCVHLHIHFAHVPAQIGMYAAALSGLGFTITAHANDIFERKLLLPQKARRAQALLTISDYNRRYLQTQGVPDARLAVVRCGVSLQAGAPRPAAAAGTPLRVGSLGRLVEKKGMDVLLRALAQAVAQGQDLQLDIAGDGPLREPLQALAQTLGVAPRVRFLGAMGHAQVAAWLGSLDVFALACQVDAQGDMDGVPVALMEAMSQGVPVLSTRLSGIPELVVDGQTGLLAEPGHADSLAAQLMRLAGDAALRSRLGAAGARHALDEFSQQVNLDRLTAHFRRALAAAGRT</sequence>
<evidence type="ECO:0000313" key="5">
    <source>
        <dbReference type="Proteomes" id="UP000484255"/>
    </source>
</evidence>
<dbReference type="CDD" id="cd03801">
    <property type="entry name" value="GT4_PimA-like"/>
    <property type="match status" value="1"/>
</dbReference>
<dbReference type="AlphaFoldDB" id="A0A7C9PIF0"/>
<dbReference type="Gene3D" id="3.40.50.2000">
    <property type="entry name" value="Glycogen Phosphorylase B"/>
    <property type="match status" value="2"/>
</dbReference>
<dbReference type="Pfam" id="PF13439">
    <property type="entry name" value="Glyco_transf_4"/>
    <property type="match status" value="1"/>
</dbReference>
<dbReference type="RefSeq" id="WP_163457768.1">
    <property type="nucleotide sequence ID" value="NZ_JAAGOH010000013.1"/>
</dbReference>
<organism evidence="4 5">
    <name type="scientific">Ideonella livida</name>
    <dbReference type="NCBI Taxonomy" id="2707176"/>
    <lineage>
        <taxon>Bacteria</taxon>
        <taxon>Pseudomonadati</taxon>
        <taxon>Pseudomonadota</taxon>
        <taxon>Betaproteobacteria</taxon>
        <taxon>Burkholderiales</taxon>
        <taxon>Sphaerotilaceae</taxon>
        <taxon>Ideonella</taxon>
    </lineage>
</organism>
<feature type="region of interest" description="Disordered" evidence="1">
    <location>
        <begin position="1"/>
        <end position="23"/>
    </location>
</feature>
<accession>A0A7C9PIF0</accession>
<dbReference type="InterPro" id="IPR028098">
    <property type="entry name" value="Glyco_trans_4-like_N"/>
</dbReference>